<dbReference type="CDD" id="cd17535">
    <property type="entry name" value="REC_NarL-like"/>
    <property type="match status" value="1"/>
</dbReference>
<dbReference type="InterPro" id="IPR016032">
    <property type="entry name" value="Sig_transdc_resp-reg_C-effctor"/>
</dbReference>
<keyword evidence="4" id="KW-0804">Transcription</keyword>
<dbReference type="Proteomes" id="UP000198771">
    <property type="component" value="Unassembled WGS sequence"/>
</dbReference>
<dbReference type="SUPFAM" id="SSF46894">
    <property type="entry name" value="C-terminal effector domain of the bipartite response regulators"/>
    <property type="match status" value="1"/>
</dbReference>
<keyword evidence="2" id="KW-0805">Transcription regulation</keyword>
<dbReference type="InterPro" id="IPR001789">
    <property type="entry name" value="Sig_transdc_resp-reg_receiver"/>
</dbReference>
<dbReference type="SMART" id="SM00448">
    <property type="entry name" value="REC"/>
    <property type="match status" value="1"/>
</dbReference>
<dbReference type="OrthoDB" id="9780312at2"/>
<evidence type="ECO:0000256" key="2">
    <source>
        <dbReference type="ARBA" id="ARBA00023015"/>
    </source>
</evidence>
<evidence type="ECO:0000313" key="8">
    <source>
        <dbReference type="EMBL" id="SDB59347.1"/>
    </source>
</evidence>
<dbReference type="PANTHER" id="PTHR43214">
    <property type="entry name" value="TWO-COMPONENT RESPONSE REGULATOR"/>
    <property type="match status" value="1"/>
</dbReference>
<evidence type="ECO:0000256" key="5">
    <source>
        <dbReference type="PROSITE-ProRule" id="PRU00169"/>
    </source>
</evidence>
<name>A0A1G6EPL7_9BACT</name>
<dbReference type="GO" id="GO:0006355">
    <property type="term" value="P:regulation of DNA-templated transcription"/>
    <property type="evidence" value="ECO:0007669"/>
    <property type="project" value="InterPro"/>
</dbReference>
<dbReference type="PROSITE" id="PS50110">
    <property type="entry name" value="RESPONSE_REGULATORY"/>
    <property type="match status" value="1"/>
</dbReference>
<dbReference type="RefSeq" id="WP_092123582.1">
    <property type="nucleotide sequence ID" value="NZ_FMXO01000020.1"/>
</dbReference>
<dbReference type="PRINTS" id="PR00038">
    <property type="entry name" value="HTHLUXR"/>
</dbReference>
<dbReference type="Pfam" id="PF00072">
    <property type="entry name" value="Response_reg"/>
    <property type="match status" value="1"/>
</dbReference>
<dbReference type="CDD" id="cd06170">
    <property type="entry name" value="LuxR_C_like"/>
    <property type="match status" value="1"/>
</dbReference>
<feature type="modified residue" description="4-aspartylphosphate" evidence="5">
    <location>
        <position position="57"/>
    </location>
</feature>
<dbReference type="GO" id="GO:0003677">
    <property type="term" value="F:DNA binding"/>
    <property type="evidence" value="ECO:0007669"/>
    <property type="project" value="UniProtKB-KW"/>
</dbReference>
<evidence type="ECO:0000259" key="7">
    <source>
        <dbReference type="PROSITE" id="PS50110"/>
    </source>
</evidence>
<evidence type="ECO:0000256" key="4">
    <source>
        <dbReference type="ARBA" id="ARBA00023163"/>
    </source>
</evidence>
<keyword evidence="1 5" id="KW-0597">Phosphoprotein</keyword>
<accession>A0A1G6EPL7</accession>
<organism evidence="8 9">
    <name type="scientific">Desulfonatronum thiosulfatophilum</name>
    <dbReference type="NCBI Taxonomy" id="617002"/>
    <lineage>
        <taxon>Bacteria</taxon>
        <taxon>Pseudomonadati</taxon>
        <taxon>Thermodesulfobacteriota</taxon>
        <taxon>Desulfovibrionia</taxon>
        <taxon>Desulfovibrionales</taxon>
        <taxon>Desulfonatronaceae</taxon>
        <taxon>Desulfonatronum</taxon>
    </lineage>
</organism>
<evidence type="ECO:0000313" key="9">
    <source>
        <dbReference type="Proteomes" id="UP000198771"/>
    </source>
</evidence>
<dbReference type="Pfam" id="PF00196">
    <property type="entry name" value="GerE"/>
    <property type="match status" value="1"/>
</dbReference>
<evidence type="ECO:0000256" key="1">
    <source>
        <dbReference type="ARBA" id="ARBA00022553"/>
    </source>
</evidence>
<dbReference type="Gene3D" id="3.40.50.2300">
    <property type="match status" value="1"/>
</dbReference>
<dbReference type="GO" id="GO:0000160">
    <property type="term" value="P:phosphorelay signal transduction system"/>
    <property type="evidence" value="ECO:0007669"/>
    <property type="project" value="InterPro"/>
</dbReference>
<keyword evidence="3" id="KW-0238">DNA-binding</keyword>
<dbReference type="InterPro" id="IPR058245">
    <property type="entry name" value="NreC/VraR/RcsB-like_REC"/>
</dbReference>
<dbReference type="InterPro" id="IPR011006">
    <property type="entry name" value="CheY-like_superfamily"/>
</dbReference>
<dbReference type="AlphaFoldDB" id="A0A1G6EPL7"/>
<reference evidence="8 9" key="1">
    <citation type="submission" date="2016-10" db="EMBL/GenBank/DDBJ databases">
        <authorList>
            <person name="de Groot N.N."/>
        </authorList>
    </citation>
    <scope>NUCLEOTIDE SEQUENCE [LARGE SCALE GENOMIC DNA]</scope>
    <source>
        <strain evidence="8 9">ASO4-2</strain>
    </source>
</reference>
<dbReference type="PROSITE" id="PS50043">
    <property type="entry name" value="HTH_LUXR_2"/>
    <property type="match status" value="1"/>
</dbReference>
<sequence>MTQKKTVLIVDDHPLYREGLKAIIARSPAFEVAGEAGDAEEGLWRAKALRPDLALVDISLSGGQNGIDLVRGLKSTLPDTRVLVVSMHSGMDYITEAFQAGALGYMVKESAGDGLLKALEAVATGTFFLDSSVSREVVLGIVNTPGVRSVDDDYASLTPREQKILRLLAEGQTAKEIANRLCISPKTVENHRTNIMRKLELRRPMDLIRYAVRIGLIDVDQWKD</sequence>
<dbReference type="InterPro" id="IPR000792">
    <property type="entry name" value="Tscrpt_reg_LuxR_C"/>
</dbReference>
<dbReference type="InterPro" id="IPR039420">
    <property type="entry name" value="WalR-like"/>
</dbReference>
<dbReference type="STRING" id="617002.SAMN05660653_03033"/>
<dbReference type="PANTHER" id="PTHR43214:SF41">
    <property type="entry name" value="NITRATE_NITRITE RESPONSE REGULATOR PROTEIN NARP"/>
    <property type="match status" value="1"/>
</dbReference>
<gene>
    <name evidence="8" type="ORF">SAMN05660653_03033</name>
</gene>
<dbReference type="PROSITE" id="PS00622">
    <property type="entry name" value="HTH_LUXR_1"/>
    <property type="match status" value="1"/>
</dbReference>
<evidence type="ECO:0000259" key="6">
    <source>
        <dbReference type="PROSITE" id="PS50043"/>
    </source>
</evidence>
<feature type="domain" description="HTH luxR-type" evidence="6">
    <location>
        <begin position="150"/>
        <end position="215"/>
    </location>
</feature>
<feature type="domain" description="Response regulatory" evidence="7">
    <location>
        <begin position="6"/>
        <end position="123"/>
    </location>
</feature>
<protein>
    <submittedName>
        <fullName evidence="8">Two component transcriptional regulator, LuxR family</fullName>
    </submittedName>
</protein>
<dbReference type="EMBL" id="FMXO01000020">
    <property type="protein sequence ID" value="SDB59347.1"/>
    <property type="molecule type" value="Genomic_DNA"/>
</dbReference>
<dbReference type="SMART" id="SM00421">
    <property type="entry name" value="HTH_LUXR"/>
    <property type="match status" value="1"/>
</dbReference>
<keyword evidence="9" id="KW-1185">Reference proteome</keyword>
<dbReference type="SUPFAM" id="SSF52172">
    <property type="entry name" value="CheY-like"/>
    <property type="match status" value="1"/>
</dbReference>
<evidence type="ECO:0000256" key="3">
    <source>
        <dbReference type="ARBA" id="ARBA00023125"/>
    </source>
</evidence>
<proteinExistence type="predicted"/>